<evidence type="ECO:0000256" key="3">
    <source>
        <dbReference type="ARBA" id="ARBA00023163"/>
    </source>
</evidence>
<dbReference type="InterPro" id="IPR009057">
    <property type="entry name" value="Homeodomain-like_sf"/>
</dbReference>
<dbReference type="Proteomes" id="UP000541810">
    <property type="component" value="Unassembled WGS sequence"/>
</dbReference>
<gene>
    <name evidence="6" type="ORF">HNQ40_000633</name>
</gene>
<keyword evidence="1" id="KW-0805">Transcription regulation</keyword>
<sequence length="309" mass="33598">MTPPPDSAPRSARRRFGASLSTNQEPEVWRRALCAALFDDPSKIADALSHPVAGRFVIEAHHHTDLLQLDVIHQCEGQAMVDGRETELSGTTLMTVPPGVMHGYTLRPAGPDAAVWLIKLRIGRDGESALPTLVTGNEGWGSVKTAVAALVSDWTPQGVSLQALTQLALAIGAWPESVYEGERADAEGYDTSATHEVGGDGPSSRVRRAIETLGRRLSDPPDLAELAASANLSPRHFARRFRQDFGCTPHDYLQARRLDAARGLLRDADRRVSSVAEDLGFSSPAAFSRWFTRLAGQSPRTFRDDPQNF</sequence>
<dbReference type="Pfam" id="PF12833">
    <property type="entry name" value="HTH_18"/>
    <property type="match status" value="1"/>
</dbReference>
<dbReference type="EMBL" id="JACHGY010000001">
    <property type="protein sequence ID" value="MBB6428827.1"/>
    <property type="molecule type" value="Genomic_DNA"/>
</dbReference>
<organism evidence="6 7">
    <name type="scientific">Algisphaera agarilytica</name>
    <dbReference type="NCBI Taxonomy" id="1385975"/>
    <lineage>
        <taxon>Bacteria</taxon>
        <taxon>Pseudomonadati</taxon>
        <taxon>Planctomycetota</taxon>
        <taxon>Phycisphaerae</taxon>
        <taxon>Phycisphaerales</taxon>
        <taxon>Phycisphaeraceae</taxon>
        <taxon>Algisphaera</taxon>
    </lineage>
</organism>
<dbReference type="Gene3D" id="1.10.10.60">
    <property type="entry name" value="Homeodomain-like"/>
    <property type="match status" value="2"/>
</dbReference>
<accession>A0A7X0H4C9</accession>
<dbReference type="InterPro" id="IPR018060">
    <property type="entry name" value="HTH_AraC"/>
</dbReference>
<dbReference type="GO" id="GO:0003700">
    <property type="term" value="F:DNA-binding transcription factor activity"/>
    <property type="evidence" value="ECO:0007669"/>
    <property type="project" value="InterPro"/>
</dbReference>
<reference evidence="6 7" key="1">
    <citation type="submission" date="2020-08" db="EMBL/GenBank/DDBJ databases">
        <title>Genomic Encyclopedia of Type Strains, Phase IV (KMG-IV): sequencing the most valuable type-strain genomes for metagenomic binning, comparative biology and taxonomic classification.</title>
        <authorList>
            <person name="Goeker M."/>
        </authorList>
    </citation>
    <scope>NUCLEOTIDE SEQUENCE [LARGE SCALE GENOMIC DNA]</scope>
    <source>
        <strain evidence="6 7">DSM 103725</strain>
    </source>
</reference>
<feature type="domain" description="HTH araC/xylS-type" evidence="5">
    <location>
        <begin position="207"/>
        <end position="305"/>
    </location>
</feature>
<dbReference type="SMART" id="SM00342">
    <property type="entry name" value="HTH_ARAC"/>
    <property type="match status" value="1"/>
</dbReference>
<dbReference type="InterPro" id="IPR011051">
    <property type="entry name" value="RmlC_Cupin_sf"/>
</dbReference>
<evidence type="ECO:0000313" key="6">
    <source>
        <dbReference type="EMBL" id="MBB6428827.1"/>
    </source>
</evidence>
<evidence type="ECO:0000259" key="5">
    <source>
        <dbReference type="PROSITE" id="PS01124"/>
    </source>
</evidence>
<keyword evidence="2" id="KW-0238">DNA-binding</keyword>
<proteinExistence type="predicted"/>
<dbReference type="PROSITE" id="PS01124">
    <property type="entry name" value="HTH_ARAC_FAMILY_2"/>
    <property type="match status" value="1"/>
</dbReference>
<dbReference type="RefSeq" id="WP_184676317.1">
    <property type="nucleotide sequence ID" value="NZ_JACHGY010000001.1"/>
</dbReference>
<evidence type="ECO:0000313" key="7">
    <source>
        <dbReference type="Proteomes" id="UP000541810"/>
    </source>
</evidence>
<dbReference type="AlphaFoldDB" id="A0A7X0H4C9"/>
<dbReference type="SUPFAM" id="SSF46689">
    <property type="entry name" value="Homeodomain-like"/>
    <property type="match status" value="2"/>
</dbReference>
<dbReference type="GO" id="GO:0043565">
    <property type="term" value="F:sequence-specific DNA binding"/>
    <property type="evidence" value="ECO:0007669"/>
    <property type="project" value="InterPro"/>
</dbReference>
<dbReference type="InterPro" id="IPR050204">
    <property type="entry name" value="AraC_XylS_family_regulators"/>
</dbReference>
<evidence type="ECO:0000256" key="1">
    <source>
        <dbReference type="ARBA" id="ARBA00023015"/>
    </source>
</evidence>
<name>A0A7X0H4C9_9BACT</name>
<keyword evidence="7" id="KW-1185">Reference proteome</keyword>
<evidence type="ECO:0000256" key="4">
    <source>
        <dbReference type="SAM" id="MobiDB-lite"/>
    </source>
</evidence>
<dbReference type="PROSITE" id="PS00041">
    <property type="entry name" value="HTH_ARAC_FAMILY_1"/>
    <property type="match status" value="1"/>
</dbReference>
<evidence type="ECO:0000256" key="2">
    <source>
        <dbReference type="ARBA" id="ARBA00023125"/>
    </source>
</evidence>
<protein>
    <submittedName>
        <fullName evidence="6">AraC family transcriptional regulator</fullName>
    </submittedName>
</protein>
<dbReference type="InterPro" id="IPR018062">
    <property type="entry name" value="HTH_AraC-typ_CS"/>
</dbReference>
<comment type="caution">
    <text evidence="6">The sequence shown here is derived from an EMBL/GenBank/DDBJ whole genome shotgun (WGS) entry which is preliminary data.</text>
</comment>
<feature type="region of interest" description="Disordered" evidence="4">
    <location>
        <begin position="1"/>
        <end position="21"/>
    </location>
</feature>
<dbReference type="SUPFAM" id="SSF51182">
    <property type="entry name" value="RmlC-like cupins"/>
    <property type="match status" value="1"/>
</dbReference>
<dbReference type="PANTHER" id="PTHR46796">
    <property type="entry name" value="HTH-TYPE TRANSCRIPTIONAL ACTIVATOR RHAS-RELATED"/>
    <property type="match status" value="1"/>
</dbReference>
<keyword evidence="3" id="KW-0804">Transcription</keyword>